<dbReference type="Proteomes" id="UP000887576">
    <property type="component" value="Unplaced"/>
</dbReference>
<dbReference type="WBParaSite" id="JU765_v2.g5055.t1">
    <property type="protein sequence ID" value="JU765_v2.g5055.t1"/>
    <property type="gene ID" value="JU765_v2.g5055"/>
</dbReference>
<evidence type="ECO:0000313" key="1">
    <source>
        <dbReference type="Proteomes" id="UP000887576"/>
    </source>
</evidence>
<reference evidence="2" key="1">
    <citation type="submission" date="2022-11" db="UniProtKB">
        <authorList>
            <consortium name="WormBaseParasite"/>
        </authorList>
    </citation>
    <scope>IDENTIFICATION</scope>
</reference>
<evidence type="ECO:0000313" key="2">
    <source>
        <dbReference type="WBParaSite" id="JU765_v2.g5055.t1"/>
    </source>
</evidence>
<sequence length="276" mass="32126">MVICTICIKQNIYREETNCDICGTKRLFKFDEADGSEVIVKFVNWLLKDQNRKYPTKTFAAYGGRFDNIFVLKELYKLDAELKLIKKGNKLYSAHFKGRNGYSAMKDAFDLKNVEDKPFFPYGYNDPKNYNRILDHLPPKLDYYYAEMTEEKQAKFDEWYEENYNTPFDLMKELSIYCEADVLLLTEAIVAFRRTFMDLTKIDPFGNLTLSAACMKTFATHFLKPKQIAIVPELGYQPRFNASEISLKYFAWRAQNSGEDFQTAASPEGEKLIAGR</sequence>
<organism evidence="1 2">
    <name type="scientific">Panagrolaimus sp. JU765</name>
    <dbReference type="NCBI Taxonomy" id="591449"/>
    <lineage>
        <taxon>Eukaryota</taxon>
        <taxon>Metazoa</taxon>
        <taxon>Ecdysozoa</taxon>
        <taxon>Nematoda</taxon>
        <taxon>Chromadorea</taxon>
        <taxon>Rhabditida</taxon>
        <taxon>Tylenchina</taxon>
        <taxon>Panagrolaimomorpha</taxon>
        <taxon>Panagrolaimoidea</taxon>
        <taxon>Panagrolaimidae</taxon>
        <taxon>Panagrolaimus</taxon>
    </lineage>
</organism>
<protein>
    <submittedName>
        <fullName evidence="2">DNA-directed DNA polymerase</fullName>
    </submittedName>
</protein>
<accession>A0AC34RB41</accession>
<name>A0AC34RB41_9BILA</name>
<proteinExistence type="predicted"/>